<feature type="transmembrane region" description="Helical" evidence="7">
    <location>
        <begin position="218"/>
        <end position="238"/>
    </location>
</feature>
<feature type="transmembrane region" description="Helical" evidence="7">
    <location>
        <begin position="298"/>
        <end position="323"/>
    </location>
</feature>
<dbReference type="Proteomes" id="UP000598174">
    <property type="component" value="Unassembled WGS sequence"/>
</dbReference>
<reference evidence="9" key="1">
    <citation type="submission" date="2021-01" db="EMBL/GenBank/DDBJ databases">
        <title>Whole genome shotgun sequence of Actinoplanes ferrugineus NBRC 15555.</title>
        <authorList>
            <person name="Komaki H."/>
            <person name="Tamura T."/>
        </authorList>
    </citation>
    <scope>NUCLEOTIDE SEQUENCE</scope>
    <source>
        <strain evidence="9">NBRC 15555</strain>
    </source>
</reference>
<evidence type="ECO:0000313" key="9">
    <source>
        <dbReference type="EMBL" id="GIE16258.1"/>
    </source>
</evidence>
<dbReference type="GO" id="GO:1902600">
    <property type="term" value="P:proton transmembrane transport"/>
    <property type="evidence" value="ECO:0007669"/>
    <property type="project" value="InterPro"/>
</dbReference>
<dbReference type="PANTHER" id="PTHR32468:SF0">
    <property type="entry name" value="K(+)_H(+) ANTIPORTER 1"/>
    <property type="match status" value="1"/>
</dbReference>
<accession>A0A919JAV2</accession>
<evidence type="ECO:0000256" key="5">
    <source>
        <dbReference type="ARBA" id="ARBA00023065"/>
    </source>
</evidence>
<dbReference type="Pfam" id="PF00999">
    <property type="entry name" value="Na_H_Exchanger"/>
    <property type="match status" value="1"/>
</dbReference>
<dbReference type="InterPro" id="IPR050794">
    <property type="entry name" value="CPA2_transporter"/>
</dbReference>
<keyword evidence="6 7" id="KW-0472">Membrane</keyword>
<evidence type="ECO:0000256" key="6">
    <source>
        <dbReference type="ARBA" id="ARBA00023136"/>
    </source>
</evidence>
<sequence length="420" mass="44861">MQVVAIMVAGFLLGPSVLGLIWPTFQHWMFPTNISVNGQSIVHPSLSAIYVIGQLGLVFYMFVVGASFDTSIFRGHMRHAAATSIAGISVPILLGGLIGWQLTSGGRWFAEDVEPWQGGLFLAAGICITAFPMLAWIVYDSGLLKSRLGTMALACAAADDAFAWIMLATVVAATKDSADGAILAVVGGAGYLLLMITVGRRVLRRVVDRAEKQMSEGVGLPIGPLVTVLMIVLAAAWFTDWCGIYAVFGAFLAGTVIPRGPFVDLLRQRLEPLTAYVLLPAFFIFSGLQTKLNLLTDPVVLLVTGLVLVASFVGKFGAVSIAARSQGMSWREAGSLGALMNARGLMELILLNIGLSAGVVTPTLYTVLALMAIITTFMATPLHRMFERLNERRGLTFGPHGETPIVDEPIREPVAVAARE</sequence>
<evidence type="ECO:0000256" key="2">
    <source>
        <dbReference type="ARBA" id="ARBA00022448"/>
    </source>
</evidence>
<dbReference type="AlphaFoldDB" id="A0A919JAV2"/>
<feature type="transmembrane region" description="Helical" evidence="7">
    <location>
        <begin position="273"/>
        <end position="292"/>
    </location>
</feature>
<organism evidence="9 10">
    <name type="scientific">Paractinoplanes ferrugineus</name>
    <dbReference type="NCBI Taxonomy" id="113564"/>
    <lineage>
        <taxon>Bacteria</taxon>
        <taxon>Bacillati</taxon>
        <taxon>Actinomycetota</taxon>
        <taxon>Actinomycetes</taxon>
        <taxon>Micromonosporales</taxon>
        <taxon>Micromonosporaceae</taxon>
        <taxon>Paractinoplanes</taxon>
    </lineage>
</organism>
<keyword evidence="3 7" id="KW-0812">Transmembrane</keyword>
<proteinExistence type="predicted"/>
<comment type="caution">
    <text evidence="9">The sequence shown here is derived from an EMBL/GenBank/DDBJ whole genome shotgun (WGS) entry which is preliminary data.</text>
</comment>
<protein>
    <submittedName>
        <fullName evidence="9">Potassium transporter</fullName>
    </submittedName>
</protein>
<keyword evidence="2" id="KW-0813">Transport</keyword>
<evidence type="ECO:0000256" key="4">
    <source>
        <dbReference type="ARBA" id="ARBA00022989"/>
    </source>
</evidence>
<evidence type="ECO:0000256" key="1">
    <source>
        <dbReference type="ARBA" id="ARBA00004141"/>
    </source>
</evidence>
<keyword evidence="5" id="KW-0406">Ion transport</keyword>
<evidence type="ECO:0000259" key="8">
    <source>
        <dbReference type="Pfam" id="PF00999"/>
    </source>
</evidence>
<dbReference type="Gene3D" id="1.20.1530.20">
    <property type="match status" value="1"/>
</dbReference>
<name>A0A919JAV2_9ACTN</name>
<dbReference type="PANTHER" id="PTHR32468">
    <property type="entry name" value="CATION/H + ANTIPORTER"/>
    <property type="match status" value="1"/>
</dbReference>
<feature type="transmembrane region" description="Helical" evidence="7">
    <location>
        <begin position="151"/>
        <end position="174"/>
    </location>
</feature>
<dbReference type="InterPro" id="IPR006153">
    <property type="entry name" value="Cation/H_exchanger_TM"/>
</dbReference>
<evidence type="ECO:0000256" key="3">
    <source>
        <dbReference type="ARBA" id="ARBA00022692"/>
    </source>
</evidence>
<keyword evidence="4 7" id="KW-1133">Transmembrane helix</keyword>
<keyword evidence="10" id="KW-1185">Reference proteome</keyword>
<feature type="transmembrane region" description="Helical" evidence="7">
    <location>
        <begin position="363"/>
        <end position="383"/>
    </location>
</feature>
<comment type="subcellular location">
    <subcellularLocation>
        <location evidence="1">Membrane</location>
        <topology evidence="1">Multi-pass membrane protein</topology>
    </subcellularLocation>
</comment>
<dbReference type="GO" id="GO:0016020">
    <property type="term" value="C:membrane"/>
    <property type="evidence" value="ECO:0007669"/>
    <property type="project" value="UniProtKB-SubCell"/>
</dbReference>
<evidence type="ECO:0000313" key="10">
    <source>
        <dbReference type="Proteomes" id="UP000598174"/>
    </source>
</evidence>
<feature type="domain" description="Cation/H+ exchanger transmembrane" evidence="8">
    <location>
        <begin position="3"/>
        <end position="379"/>
    </location>
</feature>
<dbReference type="EMBL" id="BOMM01000080">
    <property type="protein sequence ID" value="GIE16258.1"/>
    <property type="molecule type" value="Genomic_DNA"/>
</dbReference>
<feature type="transmembrane region" description="Helical" evidence="7">
    <location>
        <begin position="244"/>
        <end position="266"/>
    </location>
</feature>
<feature type="transmembrane region" description="Helical" evidence="7">
    <location>
        <begin position="180"/>
        <end position="198"/>
    </location>
</feature>
<gene>
    <name evidence="9" type="ORF">Afe05nite_80980</name>
</gene>
<feature type="transmembrane region" description="Helical" evidence="7">
    <location>
        <begin position="120"/>
        <end position="139"/>
    </location>
</feature>
<feature type="transmembrane region" description="Helical" evidence="7">
    <location>
        <begin position="80"/>
        <end position="100"/>
    </location>
</feature>
<dbReference type="GO" id="GO:0015297">
    <property type="term" value="F:antiporter activity"/>
    <property type="evidence" value="ECO:0007669"/>
    <property type="project" value="InterPro"/>
</dbReference>
<dbReference type="InterPro" id="IPR038770">
    <property type="entry name" value="Na+/solute_symporter_sf"/>
</dbReference>
<feature type="transmembrane region" description="Helical" evidence="7">
    <location>
        <begin position="48"/>
        <end position="68"/>
    </location>
</feature>
<evidence type="ECO:0000256" key="7">
    <source>
        <dbReference type="SAM" id="Phobius"/>
    </source>
</evidence>